<keyword evidence="10 11" id="KW-0961">Cell wall biogenesis/degradation</keyword>
<protein>
    <recommendedName>
        <fullName evidence="11">Biosynthetic peptidoglycan transglycosylase</fullName>
        <ecNumber evidence="11">2.4.99.28</ecNumber>
    </recommendedName>
    <alternativeName>
        <fullName evidence="11">Glycan polymerase</fullName>
    </alternativeName>
    <alternativeName>
        <fullName evidence="11">Peptidoglycan glycosyltransferase MtgA</fullName>
        <shortName evidence="11">PGT</shortName>
    </alternativeName>
</protein>
<keyword evidence="6 11" id="KW-0133">Cell shape</keyword>
<dbReference type="GO" id="GO:0071555">
    <property type="term" value="P:cell wall organization"/>
    <property type="evidence" value="ECO:0007669"/>
    <property type="project" value="UniProtKB-KW"/>
</dbReference>
<dbReference type="InterPro" id="IPR023346">
    <property type="entry name" value="Lysozyme-like_dom_sf"/>
</dbReference>
<feature type="domain" description="Glycosyl transferase family 51" evidence="12">
    <location>
        <begin position="55"/>
        <end position="221"/>
    </location>
</feature>
<dbReference type="UniPathway" id="UPA00219"/>
<keyword evidence="7 11" id="KW-0573">Peptidoglycan synthesis</keyword>
<proteinExistence type="inferred from homology"/>
<dbReference type="GO" id="GO:0008360">
    <property type="term" value="P:regulation of cell shape"/>
    <property type="evidence" value="ECO:0007669"/>
    <property type="project" value="UniProtKB-KW"/>
</dbReference>
<dbReference type="GO" id="GO:0005886">
    <property type="term" value="C:plasma membrane"/>
    <property type="evidence" value="ECO:0007669"/>
    <property type="project" value="UniProtKB-SubCell"/>
</dbReference>
<dbReference type="InterPro" id="IPR001264">
    <property type="entry name" value="Glyco_trans_51"/>
</dbReference>
<evidence type="ECO:0000256" key="1">
    <source>
        <dbReference type="ARBA" id="ARBA00022475"/>
    </source>
</evidence>
<evidence type="ECO:0000256" key="8">
    <source>
        <dbReference type="ARBA" id="ARBA00022989"/>
    </source>
</evidence>
<evidence type="ECO:0000256" key="5">
    <source>
        <dbReference type="ARBA" id="ARBA00022692"/>
    </source>
</evidence>
<dbReference type="InterPro" id="IPR011812">
    <property type="entry name" value="Pep_trsgly"/>
</dbReference>
<dbReference type="AlphaFoldDB" id="A0A512HBS6"/>
<dbReference type="OrthoDB" id="9766909at2"/>
<keyword evidence="5 11" id="KW-0812">Transmembrane</keyword>
<evidence type="ECO:0000313" key="13">
    <source>
        <dbReference type="EMBL" id="GEO82901.1"/>
    </source>
</evidence>
<dbReference type="GO" id="GO:0008955">
    <property type="term" value="F:peptidoglycan glycosyltransferase activity"/>
    <property type="evidence" value="ECO:0007669"/>
    <property type="project" value="UniProtKB-UniRule"/>
</dbReference>
<keyword evidence="2 11" id="KW-0997">Cell inner membrane</keyword>
<reference evidence="13 14" key="1">
    <citation type="submission" date="2019-07" db="EMBL/GenBank/DDBJ databases">
        <title>Whole genome shotgun sequence of Rhodospirillum oryzae NBRC 107573.</title>
        <authorList>
            <person name="Hosoyama A."/>
            <person name="Uohara A."/>
            <person name="Ohji S."/>
            <person name="Ichikawa N."/>
        </authorList>
    </citation>
    <scope>NUCLEOTIDE SEQUENCE [LARGE SCALE GENOMIC DNA]</scope>
    <source>
        <strain evidence="13 14">NBRC 107573</strain>
    </source>
</reference>
<comment type="caution">
    <text evidence="13">The sequence shown here is derived from an EMBL/GenBank/DDBJ whole genome shotgun (WGS) entry which is preliminary data.</text>
</comment>
<dbReference type="SUPFAM" id="SSF53955">
    <property type="entry name" value="Lysozyme-like"/>
    <property type="match status" value="1"/>
</dbReference>
<name>A0A512HBS6_9PROT</name>
<comment type="catalytic activity">
    <reaction evidence="11">
        <text>[GlcNAc-(1-&gt;4)-Mur2Ac(oyl-L-Ala-gamma-D-Glu-L-Lys-D-Ala-D-Ala)](n)-di-trans,octa-cis-undecaprenyl diphosphate + beta-D-GlcNAc-(1-&gt;4)-Mur2Ac(oyl-L-Ala-gamma-D-Glu-L-Lys-D-Ala-D-Ala)-di-trans,octa-cis-undecaprenyl diphosphate = [GlcNAc-(1-&gt;4)-Mur2Ac(oyl-L-Ala-gamma-D-Glu-L-Lys-D-Ala-D-Ala)](n+1)-di-trans,octa-cis-undecaprenyl diphosphate + di-trans,octa-cis-undecaprenyl diphosphate + H(+)</text>
        <dbReference type="Rhea" id="RHEA:23708"/>
        <dbReference type="Rhea" id="RHEA-COMP:9602"/>
        <dbReference type="Rhea" id="RHEA-COMP:9603"/>
        <dbReference type="ChEBI" id="CHEBI:15378"/>
        <dbReference type="ChEBI" id="CHEBI:58405"/>
        <dbReference type="ChEBI" id="CHEBI:60033"/>
        <dbReference type="ChEBI" id="CHEBI:78435"/>
        <dbReference type="EC" id="2.4.99.28"/>
    </reaction>
</comment>
<evidence type="ECO:0000313" key="14">
    <source>
        <dbReference type="Proteomes" id="UP000321567"/>
    </source>
</evidence>
<evidence type="ECO:0000256" key="10">
    <source>
        <dbReference type="ARBA" id="ARBA00023316"/>
    </source>
</evidence>
<dbReference type="Gene3D" id="1.10.3810.10">
    <property type="entry name" value="Biosynthetic peptidoglycan transglycosylase-like"/>
    <property type="match status" value="1"/>
</dbReference>
<dbReference type="GO" id="GO:0016763">
    <property type="term" value="F:pentosyltransferase activity"/>
    <property type="evidence" value="ECO:0007669"/>
    <property type="project" value="InterPro"/>
</dbReference>
<dbReference type="HAMAP" id="MF_00766">
    <property type="entry name" value="PGT_MtgA"/>
    <property type="match status" value="1"/>
</dbReference>
<dbReference type="NCBIfam" id="TIGR02070">
    <property type="entry name" value="mono_pep_trsgly"/>
    <property type="match status" value="1"/>
</dbReference>
<dbReference type="InterPro" id="IPR036950">
    <property type="entry name" value="PBP_transglycosylase"/>
</dbReference>
<dbReference type="PANTHER" id="PTHR30400">
    <property type="entry name" value="MONOFUNCTIONAL BIOSYNTHETIC PEPTIDOGLYCAN TRANSGLYCOSYLASE"/>
    <property type="match status" value="1"/>
</dbReference>
<comment type="function">
    <text evidence="11">Peptidoglycan polymerase that catalyzes glycan chain elongation from lipid-linked precursors.</text>
</comment>
<evidence type="ECO:0000256" key="9">
    <source>
        <dbReference type="ARBA" id="ARBA00023136"/>
    </source>
</evidence>
<dbReference type="PANTHER" id="PTHR30400:SF0">
    <property type="entry name" value="BIOSYNTHETIC PEPTIDOGLYCAN TRANSGLYCOSYLASE"/>
    <property type="match status" value="1"/>
</dbReference>
<dbReference type="EMBL" id="BJZO01000128">
    <property type="protein sequence ID" value="GEO82901.1"/>
    <property type="molecule type" value="Genomic_DNA"/>
</dbReference>
<keyword evidence="1 11" id="KW-1003">Cell membrane</keyword>
<comment type="pathway">
    <text evidence="11">Cell wall biogenesis; peptidoglycan biosynthesis.</text>
</comment>
<dbReference type="RefSeq" id="WP_147164933.1">
    <property type="nucleotide sequence ID" value="NZ_BJZO01000128.1"/>
</dbReference>
<evidence type="ECO:0000256" key="4">
    <source>
        <dbReference type="ARBA" id="ARBA00022679"/>
    </source>
</evidence>
<evidence type="ECO:0000256" key="3">
    <source>
        <dbReference type="ARBA" id="ARBA00022676"/>
    </source>
</evidence>
<evidence type="ECO:0000256" key="7">
    <source>
        <dbReference type="ARBA" id="ARBA00022984"/>
    </source>
</evidence>
<dbReference type="Pfam" id="PF00912">
    <property type="entry name" value="Transgly"/>
    <property type="match status" value="1"/>
</dbReference>
<accession>A0A512HBS6</accession>
<organism evidence="13 14">
    <name type="scientific">Pararhodospirillum oryzae</name>
    <dbReference type="NCBI Taxonomy" id="478448"/>
    <lineage>
        <taxon>Bacteria</taxon>
        <taxon>Pseudomonadati</taxon>
        <taxon>Pseudomonadota</taxon>
        <taxon>Alphaproteobacteria</taxon>
        <taxon>Rhodospirillales</taxon>
        <taxon>Rhodospirillaceae</taxon>
        <taxon>Pararhodospirillum</taxon>
    </lineage>
</organism>
<keyword evidence="8 11" id="KW-1133">Transmembrane helix</keyword>
<evidence type="ECO:0000259" key="12">
    <source>
        <dbReference type="Pfam" id="PF00912"/>
    </source>
</evidence>
<keyword evidence="9 11" id="KW-0472">Membrane</keyword>
<keyword evidence="4 11" id="KW-0808">Transferase</keyword>
<dbReference type="Proteomes" id="UP000321567">
    <property type="component" value="Unassembled WGS sequence"/>
</dbReference>
<keyword evidence="14" id="KW-1185">Reference proteome</keyword>
<keyword evidence="3 11" id="KW-0328">Glycosyltransferase</keyword>
<evidence type="ECO:0000256" key="2">
    <source>
        <dbReference type="ARBA" id="ARBA00022519"/>
    </source>
</evidence>
<evidence type="ECO:0000256" key="11">
    <source>
        <dbReference type="HAMAP-Rule" id="MF_00766"/>
    </source>
</evidence>
<comment type="similarity">
    <text evidence="11">Belongs to the glycosyltransferase 51 family.</text>
</comment>
<sequence length="234" mass="25561">MRREALRPLVRRAGRGLALVLGIGLIAWPLAGLGLGRFLPVPVTPLMIQRLIEGDGLHHAWVSSAALPDALRKAVIASEDARFCQHHGFDWVEVQNAWNDYQRDGRLRGASTLSMQTARTLLLWGGRDVARKGLELWYTVLLEALWPKARILDVYLNIVEWGPGIFGAESAARYYFGVAAADLSATQAARLVAILPNPRIWSAASPSGWVARRAATIRARMGQVALNGSAVCPP</sequence>
<evidence type="ECO:0000256" key="6">
    <source>
        <dbReference type="ARBA" id="ARBA00022960"/>
    </source>
</evidence>
<dbReference type="GO" id="GO:0009252">
    <property type="term" value="P:peptidoglycan biosynthetic process"/>
    <property type="evidence" value="ECO:0007669"/>
    <property type="project" value="UniProtKB-UniRule"/>
</dbReference>
<comment type="subcellular location">
    <subcellularLocation>
        <location evidence="11">Cell inner membrane</location>
        <topology evidence="11">Single-pass membrane protein</topology>
    </subcellularLocation>
</comment>
<dbReference type="EC" id="2.4.99.28" evidence="11"/>
<gene>
    <name evidence="11 13" type="primary">mtgA</name>
    <name evidence="13" type="ORF">ROR02_30320</name>
</gene>
<dbReference type="GO" id="GO:0009274">
    <property type="term" value="C:peptidoglycan-based cell wall"/>
    <property type="evidence" value="ECO:0007669"/>
    <property type="project" value="InterPro"/>
</dbReference>